<dbReference type="Proteomes" id="UP001444071">
    <property type="component" value="Unassembled WGS sequence"/>
</dbReference>
<evidence type="ECO:0000313" key="2">
    <source>
        <dbReference type="Proteomes" id="UP001444071"/>
    </source>
</evidence>
<organism evidence="1 2">
    <name type="scientific">Xenotaenia resolanae</name>
    <dbReference type="NCBI Taxonomy" id="208358"/>
    <lineage>
        <taxon>Eukaryota</taxon>
        <taxon>Metazoa</taxon>
        <taxon>Chordata</taxon>
        <taxon>Craniata</taxon>
        <taxon>Vertebrata</taxon>
        <taxon>Euteleostomi</taxon>
        <taxon>Actinopterygii</taxon>
        <taxon>Neopterygii</taxon>
        <taxon>Teleostei</taxon>
        <taxon>Neoteleostei</taxon>
        <taxon>Acanthomorphata</taxon>
        <taxon>Ovalentaria</taxon>
        <taxon>Atherinomorphae</taxon>
        <taxon>Cyprinodontiformes</taxon>
        <taxon>Goodeidae</taxon>
        <taxon>Xenotaenia</taxon>
    </lineage>
</organism>
<gene>
    <name evidence="1" type="ORF">XENORESO_004321</name>
</gene>
<dbReference type="PANTHER" id="PTHR34488">
    <property type="entry name" value="SI:CH211-245H14.1-RELATED"/>
    <property type="match status" value="1"/>
</dbReference>
<feature type="non-terminal residue" evidence="1">
    <location>
        <position position="1"/>
    </location>
</feature>
<name>A0ABV0WQX8_9TELE</name>
<keyword evidence="2" id="KW-1185">Reference proteome</keyword>
<protein>
    <submittedName>
        <fullName evidence="1">Uncharacterized protein</fullName>
    </submittedName>
</protein>
<proteinExistence type="predicted"/>
<dbReference type="PANTHER" id="PTHR34488:SF1">
    <property type="entry name" value="SI:CH211-245H14.1-RELATED"/>
    <property type="match status" value="1"/>
</dbReference>
<evidence type="ECO:0000313" key="1">
    <source>
        <dbReference type="EMBL" id="MEQ2271439.1"/>
    </source>
</evidence>
<reference evidence="1 2" key="1">
    <citation type="submission" date="2021-06" db="EMBL/GenBank/DDBJ databases">
        <authorList>
            <person name="Palmer J.M."/>
        </authorList>
    </citation>
    <scope>NUCLEOTIDE SEQUENCE [LARGE SCALE GENOMIC DNA]</scope>
    <source>
        <strain evidence="1 2">XR_2019</strain>
        <tissue evidence="1">Muscle</tissue>
    </source>
</reference>
<sequence>KMVKIFSYVAGNTLDSHEEILKKLKKRGATIEPNQENCDYTIIFCPIVSRFETDIQSALSTMPGSSSVILVAMHHTYDPNYPLPGKRNLDNTAVRDLLEFLFFEKKGLLKCSCNSKAKKALYKKLGLPRRPYQLKK</sequence>
<dbReference type="EMBL" id="JAHRIM010061804">
    <property type="protein sequence ID" value="MEQ2271439.1"/>
    <property type="molecule type" value="Genomic_DNA"/>
</dbReference>
<accession>A0ABV0WQX8</accession>
<comment type="caution">
    <text evidence="1">The sequence shown here is derived from an EMBL/GenBank/DDBJ whole genome shotgun (WGS) entry which is preliminary data.</text>
</comment>